<evidence type="ECO:0000313" key="3">
    <source>
        <dbReference type="Proteomes" id="UP000600214"/>
    </source>
</evidence>
<reference evidence="3" key="1">
    <citation type="journal article" date="2019" name="Int. J. Syst. Evol. Microbiol.">
        <title>The Global Catalogue of Microorganisms (GCM) 10K type strain sequencing project: providing services to taxonomists for standard genome sequencing and annotation.</title>
        <authorList>
            <consortium name="The Broad Institute Genomics Platform"/>
            <consortium name="The Broad Institute Genome Sequencing Center for Infectious Disease"/>
            <person name="Wu L."/>
            <person name="Ma J."/>
        </authorList>
    </citation>
    <scope>NUCLEOTIDE SEQUENCE [LARGE SCALE GENOMIC DNA]</scope>
    <source>
        <strain evidence="3">CGMCC 1.15288</strain>
    </source>
</reference>
<feature type="compositionally biased region" description="Polar residues" evidence="1">
    <location>
        <begin position="34"/>
        <end position="48"/>
    </location>
</feature>
<name>A0ABQ1Z858_9BACT</name>
<protein>
    <submittedName>
        <fullName evidence="2">Uncharacterized protein</fullName>
    </submittedName>
</protein>
<dbReference type="Proteomes" id="UP000600214">
    <property type="component" value="Unassembled WGS sequence"/>
</dbReference>
<feature type="region of interest" description="Disordered" evidence="1">
    <location>
        <begin position="1"/>
        <end position="54"/>
    </location>
</feature>
<sequence>MIKIRISPRRSGFKERADNQRLSQKENRHYKLPQIQTNMYNGKGSKNSDFGLGQ</sequence>
<accession>A0ABQ1Z858</accession>
<organism evidence="2 3">
    <name type="scientific">Dyadobacter endophyticus</name>
    <dbReference type="NCBI Taxonomy" id="1749036"/>
    <lineage>
        <taxon>Bacteria</taxon>
        <taxon>Pseudomonadati</taxon>
        <taxon>Bacteroidota</taxon>
        <taxon>Cytophagia</taxon>
        <taxon>Cytophagales</taxon>
        <taxon>Spirosomataceae</taxon>
        <taxon>Dyadobacter</taxon>
    </lineage>
</organism>
<feature type="compositionally biased region" description="Basic and acidic residues" evidence="1">
    <location>
        <begin position="12"/>
        <end position="29"/>
    </location>
</feature>
<proteinExistence type="predicted"/>
<comment type="caution">
    <text evidence="2">The sequence shown here is derived from an EMBL/GenBank/DDBJ whole genome shotgun (WGS) entry which is preliminary data.</text>
</comment>
<gene>
    <name evidence="2" type="ORF">GCM10007423_57070</name>
</gene>
<evidence type="ECO:0000256" key="1">
    <source>
        <dbReference type="SAM" id="MobiDB-lite"/>
    </source>
</evidence>
<evidence type="ECO:0000313" key="2">
    <source>
        <dbReference type="EMBL" id="GGH52554.1"/>
    </source>
</evidence>
<keyword evidence="3" id="KW-1185">Reference proteome</keyword>
<dbReference type="EMBL" id="BMIA01000005">
    <property type="protein sequence ID" value="GGH52554.1"/>
    <property type="molecule type" value="Genomic_DNA"/>
</dbReference>